<proteinExistence type="inferred from homology"/>
<dbReference type="PANTHER" id="PTHR42844:SF1">
    <property type="entry name" value="DIHYDRONEOPTERIN ALDOLASE 1-RELATED"/>
    <property type="match status" value="1"/>
</dbReference>
<evidence type="ECO:0000256" key="6">
    <source>
        <dbReference type="RuleBase" id="RU362079"/>
    </source>
</evidence>
<dbReference type="InterPro" id="IPR006156">
    <property type="entry name" value="Dihydroneopterin_aldolase"/>
</dbReference>
<dbReference type="PANTHER" id="PTHR42844">
    <property type="entry name" value="DIHYDRONEOPTERIN ALDOLASE 1-RELATED"/>
    <property type="match status" value="1"/>
</dbReference>
<dbReference type="GO" id="GO:0005737">
    <property type="term" value="C:cytoplasm"/>
    <property type="evidence" value="ECO:0007669"/>
    <property type="project" value="TreeGrafter"/>
</dbReference>
<dbReference type="GO" id="GO:0004150">
    <property type="term" value="F:dihydroneopterin aldolase activity"/>
    <property type="evidence" value="ECO:0007669"/>
    <property type="project" value="UniProtKB-UniRule"/>
</dbReference>
<sequence length="115" mass="12965">MDYIHIDNLFFSGKHGVYSKERKVEQEFLISIKIGFDTSASAKSDTLKDTVDYQKTKDIVSSVIKGKTRYLIEALAEDIASQILEDNRIKSVEVVIKKTAVWDNGVPGVTIVRTR</sequence>
<evidence type="ECO:0000313" key="8">
    <source>
        <dbReference type="EMBL" id="OGG47545.1"/>
    </source>
</evidence>
<dbReference type="NCBIfam" id="TIGR00526">
    <property type="entry name" value="folB_dom"/>
    <property type="match status" value="1"/>
</dbReference>
<protein>
    <recommendedName>
        <fullName evidence="6">7,8-dihydroneopterin aldolase</fullName>
        <ecNumber evidence="6">4.1.2.25</ecNumber>
    </recommendedName>
</protein>
<evidence type="ECO:0000256" key="2">
    <source>
        <dbReference type="ARBA" id="ARBA00005013"/>
    </source>
</evidence>
<gene>
    <name evidence="8" type="ORF">A2671_00650</name>
</gene>
<dbReference type="Pfam" id="PF02152">
    <property type="entry name" value="FolB"/>
    <property type="match status" value="1"/>
</dbReference>
<dbReference type="GO" id="GO:0046654">
    <property type="term" value="P:tetrahydrofolate biosynthetic process"/>
    <property type="evidence" value="ECO:0007669"/>
    <property type="project" value="UniProtKB-UniRule"/>
</dbReference>
<feature type="domain" description="Dihydroneopterin aldolase/epimerase" evidence="7">
    <location>
        <begin position="4"/>
        <end position="113"/>
    </location>
</feature>
<dbReference type="NCBIfam" id="TIGR00525">
    <property type="entry name" value="folB"/>
    <property type="match status" value="1"/>
</dbReference>
<dbReference type="SMART" id="SM00905">
    <property type="entry name" value="FolB"/>
    <property type="match status" value="1"/>
</dbReference>
<dbReference type="Gene3D" id="3.30.1130.10">
    <property type="match status" value="1"/>
</dbReference>
<keyword evidence="5 6" id="KW-0456">Lyase</keyword>
<evidence type="ECO:0000256" key="4">
    <source>
        <dbReference type="ARBA" id="ARBA00022909"/>
    </source>
</evidence>
<evidence type="ECO:0000256" key="1">
    <source>
        <dbReference type="ARBA" id="ARBA00001353"/>
    </source>
</evidence>
<dbReference type="InterPro" id="IPR006157">
    <property type="entry name" value="FolB_dom"/>
</dbReference>
<comment type="function">
    <text evidence="6">Catalyzes the conversion of 7,8-dihydroneopterin to 6-hydroxymethyl-7,8-dihydropterin.</text>
</comment>
<evidence type="ECO:0000313" key="9">
    <source>
        <dbReference type="Proteomes" id="UP000178344"/>
    </source>
</evidence>
<name>A0A1F6CE99_9BACT</name>
<evidence type="ECO:0000259" key="7">
    <source>
        <dbReference type="SMART" id="SM00905"/>
    </source>
</evidence>
<dbReference type="AlphaFoldDB" id="A0A1F6CE99"/>
<dbReference type="Proteomes" id="UP000178344">
    <property type="component" value="Unassembled WGS sequence"/>
</dbReference>
<keyword evidence="4 6" id="KW-0289">Folate biosynthesis</keyword>
<dbReference type="GO" id="GO:0046656">
    <property type="term" value="P:folic acid biosynthetic process"/>
    <property type="evidence" value="ECO:0007669"/>
    <property type="project" value="UniProtKB-UniRule"/>
</dbReference>
<organism evidence="8 9">
    <name type="scientific">Candidatus Kaiserbacteria bacterium RIFCSPHIGHO2_01_FULL_49_13</name>
    <dbReference type="NCBI Taxonomy" id="1798477"/>
    <lineage>
        <taxon>Bacteria</taxon>
        <taxon>Candidatus Kaiseribacteriota</taxon>
    </lineage>
</organism>
<dbReference type="EMBL" id="MFKQ01000007">
    <property type="protein sequence ID" value="OGG47545.1"/>
    <property type="molecule type" value="Genomic_DNA"/>
</dbReference>
<comment type="catalytic activity">
    <reaction evidence="1 6">
        <text>7,8-dihydroneopterin = 6-hydroxymethyl-7,8-dihydropterin + glycolaldehyde</text>
        <dbReference type="Rhea" id="RHEA:10540"/>
        <dbReference type="ChEBI" id="CHEBI:17001"/>
        <dbReference type="ChEBI" id="CHEBI:17071"/>
        <dbReference type="ChEBI" id="CHEBI:44841"/>
        <dbReference type="EC" id="4.1.2.25"/>
    </reaction>
</comment>
<dbReference type="SUPFAM" id="SSF55620">
    <property type="entry name" value="Tetrahydrobiopterin biosynthesis enzymes-like"/>
    <property type="match status" value="1"/>
</dbReference>
<dbReference type="UniPathway" id="UPA00077">
    <property type="reaction ID" value="UER00154"/>
</dbReference>
<evidence type="ECO:0000256" key="5">
    <source>
        <dbReference type="ARBA" id="ARBA00023239"/>
    </source>
</evidence>
<comment type="pathway">
    <text evidence="2 6">Cofactor biosynthesis; tetrahydrofolate biosynthesis; 2-amino-4-hydroxy-6-hydroxymethyl-7,8-dihydropteridine diphosphate from 7,8-dihydroneopterin triphosphate: step 3/4.</text>
</comment>
<dbReference type="EC" id="4.1.2.25" evidence="6"/>
<dbReference type="InterPro" id="IPR043133">
    <property type="entry name" value="GTP-CH-I_C/QueF"/>
</dbReference>
<reference evidence="8 9" key="1">
    <citation type="journal article" date="2016" name="Nat. Commun.">
        <title>Thousands of microbial genomes shed light on interconnected biogeochemical processes in an aquifer system.</title>
        <authorList>
            <person name="Anantharaman K."/>
            <person name="Brown C.T."/>
            <person name="Hug L.A."/>
            <person name="Sharon I."/>
            <person name="Castelle C.J."/>
            <person name="Probst A.J."/>
            <person name="Thomas B.C."/>
            <person name="Singh A."/>
            <person name="Wilkins M.J."/>
            <person name="Karaoz U."/>
            <person name="Brodie E.L."/>
            <person name="Williams K.H."/>
            <person name="Hubbard S.S."/>
            <person name="Banfield J.F."/>
        </authorList>
    </citation>
    <scope>NUCLEOTIDE SEQUENCE [LARGE SCALE GENOMIC DNA]</scope>
</reference>
<evidence type="ECO:0000256" key="3">
    <source>
        <dbReference type="ARBA" id="ARBA00005708"/>
    </source>
</evidence>
<comment type="caution">
    <text evidence="8">The sequence shown here is derived from an EMBL/GenBank/DDBJ whole genome shotgun (WGS) entry which is preliminary data.</text>
</comment>
<comment type="similarity">
    <text evidence="3 6">Belongs to the DHNA family.</text>
</comment>
<accession>A0A1F6CE99</accession>